<keyword evidence="1" id="KW-1133">Transmembrane helix</keyword>
<feature type="transmembrane region" description="Helical" evidence="1">
    <location>
        <begin position="48"/>
        <end position="69"/>
    </location>
</feature>
<dbReference type="AlphaFoldDB" id="A0A923L106"/>
<dbReference type="RefSeq" id="WP_186887561.1">
    <property type="nucleotide sequence ID" value="NZ_JACONZ010000002.1"/>
</dbReference>
<dbReference type="Proteomes" id="UP000659630">
    <property type="component" value="Unassembled WGS sequence"/>
</dbReference>
<sequence length="222" mass="24696">MQFCEHCRVSVAGSHRRCPLCQGPLTGEPAPQEDVFPVLAEQRHQLRLFLRLGAFGTIAAALICLAVNFMFPTEVWWAGFVTAGLASVWLLVVIALRKRHNIPKTILWLVVLGGLLGLFWDRCTGWHGWGFSYVIPILCSGAMLALMILPRLLRLRLSDYLFYLAIDILFGSLPVVFYLTGALDGVLFPSLICVCISALSLSAVLVFQGRELIGEISRRMHL</sequence>
<feature type="transmembrane region" description="Helical" evidence="1">
    <location>
        <begin position="126"/>
        <end position="149"/>
    </location>
</feature>
<evidence type="ECO:0008006" key="4">
    <source>
        <dbReference type="Google" id="ProtNLM"/>
    </source>
</evidence>
<dbReference type="EMBL" id="JACONZ010000002">
    <property type="protein sequence ID" value="MBC5581197.1"/>
    <property type="molecule type" value="Genomic_DNA"/>
</dbReference>
<keyword evidence="3" id="KW-1185">Reference proteome</keyword>
<organism evidence="2 3">
    <name type="scientific">Anaerofilum hominis</name>
    <dbReference type="NCBI Taxonomy" id="2763016"/>
    <lineage>
        <taxon>Bacteria</taxon>
        <taxon>Bacillati</taxon>
        <taxon>Bacillota</taxon>
        <taxon>Clostridia</taxon>
        <taxon>Eubacteriales</taxon>
        <taxon>Oscillospiraceae</taxon>
        <taxon>Anaerofilum</taxon>
    </lineage>
</organism>
<keyword evidence="1" id="KW-0812">Transmembrane</keyword>
<dbReference type="Pfam" id="PF19845">
    <property type="entry name" value="DUF6320"/>
    <property type="match status" value="1"/>
</dbReference>
<evidence type="ECO:0000256" key="1">
    <source>
        <dbReference type="SAM" id="Phobius"/>
    </source>
</evidence>
<feature type="transmembrane region" description="Helical" evidence="1">
    <location>
        <begin position="102"/>
        <end position="120"/>
    </location>
</feature>
<gene>
    <name evidence="2" type="ORF">H8S23_06725</name>
</gene>
<feature type="transmembrane region" description="Helical" evidence="1">
    <location>
        <begin position="161"/>
        <end position="180"/>
    </location>
</feature>
<reference evidence="2" key="1">
    <citation type="submission" date="2020-08" db="EMBL/GenBank/DDBJ databases">
        <title>Genome public.</title>
        <authorList>
            <person name="Liu C."/>
            <person name="Sun Q."/>
        </authorList>
    </citation>
    <scope>NUCLEOTIDE SEQUENCE</scope>
    <source>
        <strain evidence="2">BX8</strain>
    </source>
</reference>
<keyword evidence="1" id="KW-0472">Membrane</keyword>
<protein>
    <recommendedName>
        <fullName evidence="4">Zinc ribbon domain-containing protein</fullName>
    </recommendedName>
</protein>
<feature type="transmembrane region" description="Helical" evidence="1">
    <location>
        <begin position="75"/>
        <end position="95"/>
    </location>
</feature>
<accession>A0A923L106</accession>
<proteinExistence type="predicted"/>
<evidence type="ECO:0000313" key="3">
    <source>
        <dbReference type="Proteomes" id="UP000659630"/>
    </source>
</evidence>
<comment type="caution">
    <text evidence="2">The sequence shown here is derived from an EMBL/GenBank/DDBJ whole genome shotgun (WGS) entry which is preliminary data.</text>
</comment>
<name>A0A923L106_9FIRM</name>
<feature type="transmembrane region" description="Helical" evidence="1">
    <location>
        <begin position="186"/>
        <end position="207"/>
    </location>
</feature>
<dbReference type="InterPro" id="IPR046283">
    <property type="entry name" value="DUF6320"/>
</dbReference>
<evidence type="ECO:0000313" key="2">
    <source>
        <dbReference type="EMBL" id="MBC5581197.1"/>
    </source>
</evidence>